<dbReference type="Proteomes" id="UP000714817">
    <property type="component" value="Unassembled WGS sequence"/>
</dbReference>
<reference evidence="2" key="1">
    <citation type="submission" date="2020-04" db="EMBL/GenBank/DDBJ databases">
        <authorList>
            <person name="Zhang T."/>
        </authorList>
    </citation>
    <scope>NUCLEOTIDE SEQUENCE</scope>
    <source>
        <strain evidence="2">HKST-UBA80</strain>
    </source>
</reference>
<evidence type="ECO:0000259" key="1">
    <source>
        <dbReference type="Pfam" id="PF00534"/>
    </source>
</evidence>
<evidence type="ECO:0000313" key="2">
    <source>
        <dbReference type="EMBL" id="MCA9301896.1"/>
    </source>
</evidence>
<keyword evidence="2" id="KW-0808">Transferase</keyword>
<dbReference type="SUPFAM" id="SSF53756">
    <property type="entry name" value="UDP-Glycosyltransferase/glycogen phosphorylase"/>
    <property type="match status" value="1"/>
</dbReference>
<organism evidence="2 3">
    <name type="scientific">candidate division WWE3 bacterium</name>
    <dbReference type="NCBI Taxonomy" id="2053526"/>
    <lineage>
        <taxon>Bacteria</taxon>
        <taxon>Katanobacteria</taxon>
    </lineage>
</organism>
<dbReference type="AlphaFoldDB" id="A0A955DZ88"/>
<feature type="domain" description="Glycosyl transferase family 1" evidence="1">
    <location>
        <begin position="186"/>
        <end position="342"/>
    </location>
</feature>
<evidence type="ECO:0000313" key="3">
    <source>
        <dbReference type="Proteomes" id="UP000714817"/>
    </source>
</evidence>
<dbReference type="Pfam" id="PF00534">
    <property type="entry name" value="Glycos_transf_1"/>
    <property type="match status" value="1"/>
</dbReference>
<dbReference type="EC" id="2.4.-.-" evidence="2"/>
<accession>A0A955DZ88</accession>
<dbReference type="EMBL" id="JAGQNY010000003">
    <property type="protein sequence ID" value="MCA9301896.1"/>
    <property type="molecule type" value="Genomic_DNA"/>
</dbReference>
<gene>
    <name evidence="2" type="ORF">KDA10_00830</name>
</gene>
<proteinExistence type="predicted"/>
<reference evidence="2" key="2">
    <citation type="journal article" date="2021" name="Microbiome">
        <title>Successional dynamics and alternative stable states in a saline activated sludge microbial community over 9 years.</title>
        <authorList>
            <person name="Wang Y."/>
            <person name="Ye J."/>
            <person name="Ju F."/>
            <person name="Liu L."/>
            <person name="Boyd J.A."/>
            <person name="Deng Y."/>
            <person name="Parks D.H."/>
            <person name="Jiang X."/>
            <person name="Yin X."/>
            <person name="Woodcroft B.J."/>
            <person name="Tyson G.W."/>
            <person name="Hugenholtz P."/>
            <person name="Polz M.F."/>
            <person name="Zhang T."/>
        </authorList>
    </citation>
    <scope>NUCLEOTIDE SEQUENCE</scope>
    <source>
        <strain evidence="2">HKST-UBA80</strain>
    </source>
</reference>
<protein>
    <submittedName>
        <fullName evidence="2">Glycosyltransferase</fullName>
        <ecNumber evidence="2">2.4.-.-</ecNumber>
    </submittedName>
</protein>
<sequence>MIVLASHAYLVDDQVFDVLFERTLELLIKKNHSFVFVRNYIYGERRSEVLTYKNGVLVETATLATMTGNLPLAYFSQVLVLLKVLSKYRAGARFIAANPLNAFSGILFKIFSPSSKVVFYNTDYSDRRFDSWILNFFFRFIERVCVMFSDYIWCVSSRIFDKRLSQGVPADRLVFVPNVPDIQVEISAKKKLNHVLITSGILSDQQDYFGLFDAVKVLKVKYPSILLKIYGNGDKEEMYKNYVKSLELEETVLFHDFIPHKEYLLAAMGAGIGIALYNGSWGFNYYGDSTKCREFFAFGVPVITTDTHSTVKEIVDYECGVVCDVNSTQYVEAYDEIMSRYEYYSSNCLRLAKTHENILGKSILSFISE</sequence>
<keyword evidence="2" id="KW-0328">Glycosyltransferase</keyword>
<dbReference type="InterPro" id="IPR001296">
    <property type="entry name" value="Glyco_trans_1"/>
</dbReference>
<dbReference type="Gene3D" id="3.40.50.2000">
    <property type="entry name" value="Glycogen Phosphorylase B"/>
    <property type="match status" value="1"/>
</dbReference>
<dbReference type="GO" id="GO:0016757">
    <property type="term" value="F:glycosyltransferase activity"/>
    <property type="evidence" value="ECO:0007669"/>
    <property type="project" value="UniProtKB-KW"/>
</dbReference>
<name>A0A955DZ88_UNCKA</name>
<comment type="caution">
    <text evidence="2">The sequence shown here is derived from an EMBL/GenBank/DDBJ whole genome shotgun (WGS) entry which is preliminary data.</text>
</comment>